<dbReference type="AlphaFoldDB" id="I0IKE8"/>
<dbReference type="RefSeq" id="WP_014448242.1">
    <property type="nucleotide sequence ID" value="NC_017094.1"/>
</dbReference>
<dbReference type="Proteomes" id="UP000007382">
    <property type="component" value="Chromosome"/>
</dbReference>
<evidence type="ECO:0000313" key="3">
    <source>
        <dbReference type="Proteomes" id="UP000007382"/>
    </source>
</evidence>
<keyword evidence="3" id="KW-1185">Reference proteome</keyword>
<reference evidence="3" key="2">
    <citation type="submission" date="2012-03" db="EMBL/GenBank/DDBJ databases">
        <title>The complete genome sequence of the pioneer microbe on fresh volcanic deposit, Leptospirillum ferrooxidans strain C2-3.</title>
        <authorList>
            <person name="Fujimura R."/>
            <person name="Sato Y."/>
            <person name="Nishizawa T."/>
            <person name="Nanba K."/>
            <person name="Oshima K."/>
            <person name="Hattori M."/>
            <person name="Kamijo T."/>
            <person name="Ohta H."/>
        </authorList>
    </citation>
    <scope>NUCLEOTIDE SEQUENCE [LARGE SCALE GENOMIC DNA]</scope>
    <source>
        <strain evidence="3">C2-3</strain>
    </source>
</reference>
<evidence type="ECO:0000313" key="2">
    <source>
        <dbReference type="EMBL" id="BAM05747.1"/>
    </source>
</evidence>
<name>I0IKE8_LEPFC</name>
<dbReference type="EMBL" id="AP012342">
    <property type="protein sequence ID" value="BAM05747.1"/>
    <property type="molecule type" value="Genomic_DNA"/>
</dbReference>
<accession>I0IKE8</accession>
<evidence type="ECO:0000256" key="1">
    <source>
        <dbReference type="SAM" id="Coils"/>
    </source>
</evidence>
<dbReference type="HOGENOM" id="CLU_908509_0_0_0"/>
<organism evidence="2 3">
    <name type="scientific">Leptospirillum ferrooxidans (strain C2-3)</name>
    <dbReference type="NCBI Taxonomy" id="1162668"/>
    <lineage>
        <taxon>Bacteria</taxon>
        <taxon>Pseudomonadati</taxon>
        <taxon>Nitrospirota</taxon>
        <taxon>Nitrospiria</taxon>
        <taxon>Nitrospirales</taxon>
        <taxon>Nitrospiraceae</taxon>
        <taxon>Leptospirillum</taxon>
    </lineage>
</organism>
<protein>
    <submittedName>
        <fullName evidence="2">Uncharacterized protein</fullName>
    </submittedName>
</protein>
<proteinExistence type="predicted"/>
<keyword evidence="1" id="KW-0175">Coiled coil</keyword>
<gene>
    <name evidence="2" type="ordered locus">LFE_0016</name>
</gene>
<reference evidence="2 3" key="1">
    <citation type="journal article" date="2012" name="J. Bacteriol.">
        <title>Complete Genome Sequence of Leptospirillum ferrooxidans Strain C2-3, Isolated from a Fresh Volcanic Ash Deposit on the Island of Miyake, Japan.</title>
        <authorList>
            <person name="Fujimura R."/>
            <person name="Sato Y."/>
            <person name="Nishizawa T."/>
            <person name="Oshima K."/>
            <person name="Kim S.-W."/>
            <person name="Hattori M."/>
            <person name="Kamijo T."/>
            <person name="Ohta H."/>
        </authorList>
    </citation>
    <scope>NUCLEOTIDE SEQUENCE [LARGE SCALE GENOMIC DNA]</scope>
    <source>
        <strain evidence="2 3">C2-3</strain>
    </source>
</reference>
<dbReference type="KEGG" id="lfc:LFE_0016"/>
<sequence length="306" mass="35939">MPEFKLEMDLGDNGGQISFQTIEEFEQWIAKERQFVNRFPWNQFNQQNQPQQYQSNIDKKLNDVINGINQIKNNNSQEFANGKILEIKAILEPTFKNHSIIFSESAKGRFLQDKLNGNSYSALISYLSLTNWGRGIPLQQNQLNYLAVLGYVDSIIYEKGISEEKSKSISDSLKILDEKWRKDLQSNQFKFNEIHSTIHSKISEINKWFAETSSDIRKEETQRKEMWEEILQSSKKEIQTTIEEGKNLLDDIKKQYDEHMTMAAPVTYWSTERDHFKKLIGYLSVGIATEFLVFGWEPKSIFLFWY</sequence>
<feature type="coiled-coil region" evidence="1">
    <location>
        <begin position="217"/>
        <end position="255"/>
    </location>
</feature>
<dbReference type="PATRIC" id="fig|1162668.3.peg.18"/>
<dbReference type="STRING" id="1162668.LFE_0016"/>